<proteinExistence type="predicted"/>
<comment type="caution">
    <text evidence="7">The sequence shown here is derived from an EMBL/GenBank/DDBJ whole genome shotgun (WGS) entry which is preliminary data.</text>
</comment>
<reference evidence="7 8" key="1">
    <citation type="submission" date="2024-09" db="EMBL/GenBank/DDBJ databases">
        <authorList>
            <person name="Sun Q."/>
            <person name="Mori K."/>
        </authorList>
    </citation>
    <scope>NUCLEOTIDE SEQUENCE [LARGE SCALE GENOMIC DNA]</scope>
    <source>
        <strain evidence="7 8">CCM 4839</strain>
    </source>
</reference>
<dbReference type="Pfam" id="PF13416">
    <property type="entry name" value="SBP_bac_8"/>
    <property type="match status" value="1"/>
</dbReference>
<dbReference type="Gene3D" id="3.40.190.10">
    <property type="entry name" value="Periplasmic binding protein-like II"/>
    <property type="match status" value="2"/>
</dbReference>
<keyword evidence="5" id="KW-0449">Lipoprotein</keyword>
<dbReference type="Proteomes" id="UP001589818">
    <property type="component" value="Unassembled WGS sequence"/>
</dbReference>
<feature type="compositionally biased region" description="Polar residues" evidence="6">
    <location>
        <begin position="39"/>
        <end position="48"/>
    </location>
</feature>
<dbReference type="InterPro" id="IPR050490">
    <property type="entry name" value="Bact_solute-bd_prot1"/>
</dbReference>
<dbReference type="EMBL" id="JBHLVF010000006">
    <property type="protein sequence ID" value="MFC0390242.1"/>
    <property type="molecule type" value="Genomic_DNA"/>
</dbReference>
<keyword evidence="1" id="KW-1003">Cell membrane</keyword>
<evidence type="ECO:0000256" key="5">
    <source>
        <dbReference type="ARBA" id="ARBA00023288"/>
    </source>
</evidence>
<evidence type="ECO:0000313" key="8">
    <source>
        <dbReference type="Proteomes" id="UP001589818"/>
    </source>
</evidence>
<dbReference type="SUPFAM" id="SSF53850">
    <property type="entry name" value="Periplasmic binding protein-like II"/>
    <property type="match status" value="1"/>
</dbReference>
<evidence type="ECO:0000256" key="1">
    <source>
        <dbReference type="ARBA" id="ARBA00022475"/>
    </source>
</evidence>
<name>A0ABV6J368_9BACL</name>
<keyword evidence="4" id="KW-0564">Palmitate</keyword>
<evidence type="ECO:0000256" key="6">
    <source>
        <dbReference type="SAM" id="MobiDB-lite"/>
    </source>
</evidence>
<gene>
    <name evidence="7" type="ORF">ACFFJ8_02515</name>
</gene>
<sequence length="534" mass="59874">MLKRSKGLILLLVVALFVIGNIAGCSSTNGNKQDGESITPGNTGSGSSDPVVENEKPVELSVFSWMFEGADAQDSQIYKYLQDKLNIRLKLITASWNDWEEKLNVMIASGEMPDVFVSYGIDRPVQYRQWIKESMLLPLSDYAEQYPNMKASLANFEHLAKTTDNKHYALPIFNESGSGKMAVSGHNILIRKDWLDKLNLEMPKTIDDFYAVAKAFTEGDPDGNNKKDTYGYTSSAGGIWWQYPLFNAFDTSTDRWEKKDGQWAPEAISDETRDGLAFLNQLYKEKILDPEFMLNTDDQKIEKFITGKVGIMIHNANATFYNDFYDKFKQAYPDSDPKSIFTWVGTLVGKTGAQRMDGFNNFWAETSVNANISEEKKKKALELLDYLLSSEGQQLMMNGIEGVHYSKDGDKITPIMTDEDKGKDKAFSLKALVSWNSDFLPDSTPNKEDIIAMAKSTGDFAVPNPLAYLNISPEELDPSIPSQLNDLVNEKFVKIIVESKDVPADFASFKEEWLSKGGTKTIEATNKQAQAEGR</sequence>
<evidence type="ECO:0000256" key="2">
    <source>
        <dbReference type="ARBA" id="ARBA00022729"/>
    </source>
</evidence>
<feature type="region of interest" description="Disordered" evidence="6">
    <location>
        <begin position="29"/>
        <end position="52"/>
    </location>
</feature>
<evidence type="ECO:0000256" key="3">
    <source>
        <dbReference type="ARBA" id="ARBA00023136"/>
    </source>
</evidence>
<dbReference type="RefSeq" id="WP_204819131.1">
    <property type="nucleotide sequence ID" value="NZ_JANHOF010000003.1"/>
</dbReference>
<accession>A0ABV6J368</accession>
<dbReference type="InterPro" id="IPR006059">
    <property type="entry name" value="SBP"/>
</dbReference>
<keyword evidence="8" id="KW-1185">Reference proteome</keyword>
<keyword evidence="3" id="KW-0472">Membrane</keyword>
<evidence type="ECO:0000313" key="7">
    <source>
        <dbReference type="EMBL" id="MFC0390242.1"/>
    </source>
</evidence>
<dbReference type="PANTHER" id="PTHR43649">
    <property type="entry name" value="ARABINOSE-BINDING PROTEIN-RELATED"/>
    <property type="match status" value="1"/>
</dbReference>
<keyword evidence="2" id="KW-0732">Signal</keyword>
<dbReference type="CDD" id="cd13580">
    <property type="entry name" value="PBP2_AlgQ_like_1"/>
    <property type="match status" value="1"/>
</dbReference>
<evidence type="ECO:0000256" key="4">
    <source>
        <dbReference type="ARBA" id="ARBA00023139"/>
    </source>
</evidence>
<dbReference type="PANTHER" id="PTHR43649:SF33">
    <property type="entry name" value="POLYGALACTURONAN_RHAMNOGALACTURONAN-BINDING PROTEIN YTCQ"/>
    <property type="match status" value="1"/>
</dbReference>
<protein>
    <submittedName>
        <fullName evidence="7">Extracellular solute-binding protein</fullName>
    </submittedName>
</protein>
<organism evidence="7 8">
    <name type="scientific">Paenibacillus mendelii</name>
    <dbReference type="NCBI Taxonomy" id="206163"/>
    <lineage>
        <taxon>Bacteria</taxon>
        <taxon>Bacillati</taxon>
        <taxon>Bacillota</taxon>
        <taxon>Bacilli</taxon>
        <taxon>Bacillales</taxon>
        <taxon>Paenibacillaceae</taxon>
        <taxon>Paenibacillus</taxon>
    </lineage>
</organism>